<proteinExistence type="predicted"/>
<keyword evidence="3" id="KW-1185">Reference proteome</keyword>
<reference evidence="2 3" key="1">
    <citation type="submission" date="2019-09" db="EMBL/GenBank/DDBJ databases">
        <title>Draft genome sequences of 48 bacterial type strains from the CCUG.</title>
        <authorList>
            <person name="Tunovic T."/>
            <person name="Pineiro-Iglesias B."/>
            <person name="Unosson C."/>
            <person name="Inganas E."/>
            <person name="Ohlen M."/>
            <person name="Cardew S."/>
            <person name="Jensie-Markopoulos S."/>
            <person name="Salva-Serra F."/>
            <person name="Jaen-Luchoro D."/>
            <person name="Karlsson R."/>
            <person name="Svensson-Stadler L."/>
            <person name="Chun J."/>
            <person name="Moore E."/>
        </authorList>
    </citation>
    <scope>NUCLEOTIDE SEQUENCE [LARGE SCALE GENOMIC DNA]</scope>
    <source>
        <strain evidence="2 3">CCUG 54555</strain>
    </source>
</reference>
<comment type="caution">
    <text evidence="2">The sequence shown here is derived from an EMBL/GenBank/DDBJ whole genome shotgun (WGS) entry which is preliminary data.</text>
</comment>
<dbReference type="RefSeq" id="WP_151062954.1">
    <property type="nucleotide sequence ID" value="NZ_CABVPL010000010.1"/>
</dbReference>
<dbReference type="Proteomes" id="UP000430232">
    <property type="component" value="Unassembled WGS sequence"/>
</dbReference>
<gene>
    <name evidence="2" type="ORF">F7R21_03930</name>
</gene>
<organism evidence="2 3">
    <name type="scientific">Burkholderia latens</name>
    <dbReference type="NCBI Taxonomy" id="488446"/>
    <lineage>
        <taxon>Bacteria</taxon>
        <taxon>Pseudomonadati</taxon>
        <taxon>Pseudomonadota</taxon>
        <taxon>Betaproteobacteria</taxon>
        <taxon>Burkholderiales</taxon>
        <taxon>Burkholderiaceae</taxon>
        <taxon>Burkholderia</taxon>
        <taxon>Burkholderia cepacia complex</taxon>
    </lineage>
</organism>
<evidence type="ECO:0000313" key="2">
    <source>
        <dbReference type="EMBL" id="KAB0644157.1"/>
    </source>
</evidence>
<feature type="region of interest" description="Disordered" evidence="1">
    <location>
        <begin position="47"/>
        <end position="72"/>
    </location>
</feature>
<dbReference type="AlphaFoldDB" id="A0A6H9T8J6"/>
<evidence type="ECO:0000313" key="3">
    <source>
        <dbReference type="Proteomes" id="UP000430232"/>
    </source>
</evidence>
<dbReference type="EMBL" id="VZOJ01000005">
    <property type="protein sequence ID" value="KAB0644157.1"/>
    <property type="molecule type" value="Genomic_DNA"/>
</dbReference>
<protein>
    <submittedName>
        <fullName evidence="2">Uncharacterized protein</fullName>
    </submittedName>
</protein>
<evidence type="ECO:0000256" key="1">
    <source>
        <dbReference type="SAM" id="MobiDB-lite"/>
    </source>
</evidence>
<sequence length="72" mass="7926">MDVEEVLFALKEDEITSCRFYLLVPGDPSMLAKPHAAIRLLLGASSPDEQPATAAGRGLSGRRHATLRHRER</sequence>
<name>A0A6H9T8J6_9BURK</name>
<feature type="compositionally biased region" description="Basic residues" evidence="1">
    <location>
        <begin position="60"/>
        <end position="72"/>
    </location>
</feature>
<dbReference type="GeneID" id="99789277"/>
<dbReference type="OrthoDB" id="9018743at2"/>
<accession>A0A6H9T8J6</accession>